<keyword evidence="2 5" id="KW-0489">Methyltransferase</keyword>
<protein>
    <submittedName>
        <fullName evidence="5">RNA methyltransferase</fullName>
    </submittedName>
</protein>
<dbReference type="InterPro" id="IPR051259">
    <property type="entry name" value="rRNA_Methyltransferase"/>
</dbReference>
<keyword evidence="3" id="KW-0808">Transferase</keyword>
<dbReference type="Pfam" id="PF08032">
    <property type="entry name" value="SpoU_sub_bind"/>
    <property type="match status" value="1"/>
</dbReference>
<evidence type="ECO:0000256" key="1">
    <source>
        <dbReference type="ARBA" id="ARBA00007228"/>
    </source>
</evidence>
<proteinExistence type="inferred from homology"/>
<reference evidence="5" key="1">
    <citation type="submission" date="2023-06" db="EMBL/GenBank/DDBJ databases">
        <title>Egi l300058.</title>
        <authorList>
            <person name="Gao L."/>
            <person name="Fang B.-Z."/>
            <person name="Li W.-J."/>
        </authorList>
    </citation>
    <scope>NUCLEOTIDE SEQUENCE</scope>
    <source>
        <strain evidence="5">EGI L300058</strain>
    </source>
</reference>
<evidence type="ECO:0000259" key="4">
    <source>
        <dbReference type="SMART" id="SM00967"/>
    </source>
</evidence>
<dbReference type="InterPro" id="IPR029028">
    <property type="entry name" value="Alpha/beta_knot_MTases"/>
</dbReference>
<dbReference type="RefSeq" id="WP_301140622.1">
    <property type="nucleotide sequence ID" value="NZ_JAUHQA010000001.1"/>
</dbReference>
<feature type="domain" description="RNA 2-O ribose methyltransferase substrate binding" evidence="4">
    <location>
        <begin position="42"/>
        <end position="115"/>
    </location>
</feature>
<dbReference type="CDD" id="cd18095">
    <property type="entry name" value="SpoU-like_rRNA-MTase"/>
    <property type="match status" value="1"/>
</dbReference>
<dbReference type="InterPro" id="IPR001537">
    <property type="entry name" value="SpoU_MeTrfase"/>
</dbReference>
<dbReference type="InterPro" id="IPR029026">
    <property type="entry name" value="tRNA_m1G_MTases_N"/>
</dbReference>
<gene>
    <name evidence="5" type="ORF">QQX02_00875</name>
</gene>
<dbReference type="EMBL" id="JAUHQA010000001">
    <property type="protein sequence ID" value="MDN4479475.1"/>
    <property type="molecule type" value="Genomic_DNA"/>
</dbReference>
<dbReference type="GO" id="GO:0008168">
    <property type="term" value="F:methyltransferase activity"/>
    <property type="evidence" value="ECO:0007669"/>
    <property type="project" value="UniProtKB-KW"/>
</dbReference>
<dbReference type="Gene3D" id="3.30.1330.30">
    <property type="match status" value="1"/>
</dbReference>
<comment type="similarity">
    <text evidence="1">Belongs to the class IV-like SAM-binding methyltransferase superfamily. RNA methyltransferase TrmH family.</text>
</comment>
<dbReference type="PANTHER" id="PTHR43191:SF2">
    <property type="entry name" value="RRNA METHYLTRANSFERASE 3, MITOCHONDRIAL"/>
    <property type="match status" value="1"/>
</dbReference>
<dbReference type="GO" id="GO:0032259">
    <property type="term" value="P:methylation"/>
    <property type="evidence" value="ECO:0007669"/>
    <property type="project" value="UniProtKB-KW"/>
</dbReference>
<dbReference type="SMART" id="SM00967">
    <property type="entry name" value="SpoU_sub_bind"/>
    <property type="match status" value="1"/>
</dbReference>
<sequence>MTGRPAGPDDLTLTLENPRAERVKKVAALAGRSARSRAGVLLVEGPQSVREVVRFAPERVRDLYVSADALERHREIVAEALAAERWVHLGTDAVLHAMSGDAQGILAVVDETGVALDDVLAQSPRLIAVLSNVRDPGNAGAAIRAADAAGADAVILAGECVDPSNPKVVRSAAGSLFHLPVVRALPLLDAIVELQDAGLRVLAADGAGTVTLGGPGADAEALAVPTAWVLGNEAWGLSADERDLADEVVRIPIYGRAESLNLATAASVCLYASAAAHRQA</sequence>
<dbReference type="SUPFAM" id="SSF55315">
    <property type="entry name" value="L30e-like"/>
    <property type="match status" value="1"/>
</dbReference>
<dbReference type="InterPro" id="IPR013123">
    <property type="entry name" value="SpoU_subst-bd"/>
</dbReference>
<evidence type="ECO:0000256" key="3">
    <source>
        <dbReference type="ARBA" id="ARBA00022679"/>
    </source>
</evidence>
<evidence type="ECO:0000256" key="2">
    <source>
        <dbReference type="ARBA" id="ARBA00022603"/>
    </source>
</evidence>
<name>A0ABT8GDH7_9MICO</name>
<dbReference type="Proteomes" id="UP001172708">
    <property type="component" value="Unassembled WGS sequence"/>
</dbReference>
<dbReference type="SUPFAM" id="SSF75217">
    <property type="entry name" value="alpha/beta knot"/>
    <property type="match status" value="1"/>
</dbReference>
<organism evidence="5 6">
    <name type="scientific">Demequina muriae</name>
    <dbReference type="NCBI Taxonomy" id="3051664"/>
    <lineage>
        <taxon>Bacteria</taxon>
        <taxon>Bacillati</taxon>
        <taxon>Actinomycetota</taxon>
        <taxon>Actinomycetes</taxon>
        <taxon>Micrococcales</taxon>
        <taxon>Demequinaceae</taxon>
        <taxon>Demequina</taxon>
    </lineage>
</organism>
<evidence type="ECO:0000313" key="6">
    <source>
        <dbReference type="Proteomes" id="UP001172708"/>
    </source>
</evidence>
<accession>A0ABT8GDH7</accession>
<dbReference type="PANTHER" id="PTHR43191">
    <property type="entry name" value="RRNA METHYLTRANSFERASE 3"/>
    <property type="match status" value="1"/>
</dbReference>
<dbReference type="Pfam" id="PF00588">
    <property type="entry name" value="SpoU_methylase"/>
    <property type="match status" value="1"/>
</dbReference>
<dbReference type="Gene3D" id="3.40.1280.10">
    <property type="match status" value="1"/>
</dbReference>
<comment type="caution">
    <text evidence="5">The sequence shown here is derived from an EMBL/GenBank/DDBJ whole genome shotgun (WGS) entry which is preliminary data.</text>
</comment>
<keyword evidence="6" id="KW-1185">Reference proteome</keyword>
<evidence type="ECO:0000313" key="5">
    <source>
        <dbReference type="EMBL" id="MDN4479475.1"/>
    </source>
</evidence>
<dbReference type="InterPro" id="IPR029064">
    <property type="entry name" value="Ribosomal_eL30-like_sf"/>
</dbReference>